<reference evidence="5" key="1">
    <citation type="submission" date="2016-10" db="EMBL/GenBank/DDBJ databases">
        <authorList>
            <person name="Varghese N."/>
            <person name="Submissions S."/>
        </authorList>
    </citation>
    <scope>NUCLEOTIDE SEQUENCE [LARGE SCALE GENOMIC DNA]</scope>
    <source>
        <strain evidence="5">DSM 100420</strain>
    </source>
</reference>
<protein>
    <submittedName>
        <fullName evidence="4">Precorrin-6A/cobalt-precorrin-6A reductase</fullName>
    </submittedName>
</protein>
<comment type="pathway">
    <text evidence="1">Cofactor biosynthesis; adenosylcobalamin biosynthesis.</text>
</comment>
<proteinExistence type="predicted"/>
<dbReference type="Pfam" id="PF02571">
    <property type="entry name" value="CbiJ"/>
    <property type="match status" value="1"/>
</dbReference>
<dbReference type="PANTHER" id="PTHR36925">
    <property type="entry name" value="COBALT-PRECORRIN-6A REDUCTASE"/>
    <property type="match status" value="1"/>
</dbReference>
<evidence type="ECO:0000256" key="1">
    <source>
        <dbReference type="ARBA" id="ARBA00004953"/>
    </source>
</evidence>
<dbReference type="PANTHER" id="PTHR36925:SF1">
    <property type="entry name" value="COBALT-PRECORRIN-6A REDUCTASE"/>
    <property type="match status" value="1"/>
</dbReference>
<keyword evidence="5" id="KW-1185">Reference proteome</keyword>
<dbReference type="InterPro" id="IPR003723">
    <property type="entry name" value="Precorrin-6x_reduct"/>
</dbReference>
<accession>A0A1H3NXI3</accession>
<dbReference type="PROSITE" id="PS51014">
    <property type="entry name" value="COBK_CBIJ"/>
    <property type="match status" value="1"/>
</dbReference>
<evidence type="ECO:0000256" key="3">
    <source>
        <dbReference type="ARBA" id="ARBA00023002"/>
    </source>
</evidence>
<dbReference type="OrthoDB" id="5183775at2"/>
<keyword evidence="2" id="KW-0169">Cobalamin biosynthesis</keyword>
<dbReference type="GO" id="GO:0016994">
    <property type="term" value="F:precorrin-6A reductase activity"/>
    <property type="evidence" value="ECO:0007669"/>
    <property type="project" value="InterPro"/>
</dbReference>
<evidence type="ECO:0000313" key="5">
    <source>
        <dbReference type="Proteomes" id="UP000198914"/>
    </source>
</evidence>
<name>A0A1H3NXI3_9RHOB</name>
<dbReference type="GO" id="GO:0009236">
    <property type="term" value="P:cobalamin biosynthetic process"/>
    <property type="evidence" value="ECO:0007669"/>
    <property type="project" value="UniProtKB-UniPathway"/>
</dbReference>
<dbReference type="AlphaFoldDB" id="A0A1H3NXI3"/>
<dbReference type="UniPathway" id="UPA00148"/>
<evidence type="ECO:0000313" key="4">
    <source>
        <dbReference type="EMBL" id="SDY93423.1"/>
    </source>
</evidence>
<dbReference type="STRING" id="1244108.SAMN05444004_104148"/>
<dbReference type="Proteomes" id="UP000198914">
    <property type="component" value="Unassembled WGS sequence"/>
</dbReference>
<organism evidence="4 5">
    <name type="scientific">Jannaschia faecimaris</name>
    <dbReference type="NCBI Taxonomy" id="1244108"/>
    <lineage>
        <taxon>Bacteria</taxon>
        <taxon>Pseudomonadati</taxon>
        <taxon>Pseudomonadota</taxon>
        <taxon>Alphaproteobacteria</taxon>
        <taxon>Rhodobacterales</taxon>
        <taxon>Roseobacteraceae</taxon>
        <taxon>Jannaschia</taxon>
    </lineage>
</organism>
<evidence type="ECO:0000256" key="2">
    <source>
        <dbReference type="ARBA" id="ARBA00022573"/>
    </source>
</evidence>
<gene>
    <name evidence="4" type="ORF">SAMN05444004_104148</name>
</gene>
<keyword evidence="3" id="KW-0560">Oxidoreductase</keyword>
<dbReference type="EMBL" id="FNPX01000004">
    <property type="protein sequence ID" value="SDY93423.1"/>
    <property type="molecule type" value="Genomic_DNA"/>
</dbReference>
<sequence>MCWRVTGKVLILAGTREARLLCASCGGLDVLASLAGATEAPRDLHVPTRVGGFGGASGFVAALDGVSAVLDATHPYAAAITRRTVRICGQRDIPYLRLARAPFAPDWTWTRHADAGAAADALPSGAAVFLATGPGTVEPFLDRGLTLHCRRIDPAPAREGVNWIVGAPPFTDSEERALLALLGVTHLVAKDSGGDRAKLNAAGDLGIAVHIIDRPAHAGGEETHDIDQALAFVRTHARKLADH</sequence>